<dbReference type="AlphaFoldDB" id="A0A7N0TJ09"/>
<organism evidence="4 5">
    <name type="scientific">Kalanchoe fedtschenkoi</name>
    <name type="common">Lavender scallops</name>
    <name type="synonym">South American air plant</name>
    <dbReference type="NCBI Taxonomy" id="63787"/>
    <lineage>
        <taxon>Eukaryota</taxon>
        <taxon>Viridiplantae</taxon>
        <taxon>Streptophyta</taxon>
        <taxon>Embryophyta</taxon>
        <taxon>Tracheophyta</taxon>
        <taxon>Spermatophyta</taxon>
        <taxon>Magnoliopsida</taxon>
        <taxon>eudicotyledons</taxon>
        <taxon>Gunneridae</taxon>
        <taxon>Pentapetalae</taxon>
        <taxon>Saxifragales</taxon>
        <taxon>Crassulaceae</taxon>
        <taxon>Kalanchoe</taxon>
    </lineage>
</organism>
<keyword evidence="5" id="KW-1185">Reference proteome</keyword>
<evidence type="ECO:0000259" key="3">
    <source>
        <dbReference type="Pfam" id="PF07223"/>
    </source>
</evidence>
<dbReference type="PANTHER" id="PTHR31805:SF15">
    <property type="entry name" value="DUF1421 DOMAIN-CONTAINING PROTEIN"/>
    <property type="match status" value="1"/>
</dbReference>
<feature type="coiled-coil region" evidence="1">
    <location>
        <begin position="138"/>
        <end position="172"/>
    </location>
</feature>
<dbReference type="EnsemblPlants" id="Kaladp0039s0103.1.v1.1">
    <property type="protein sequence ID" value="Kaladp0039s0103.1.v1.1"/>
    <property type="gene ID" value="Kaladp0039s0103.v1.1"/>
</dbReference>
<feature type="domain" description="DUF1421" evidence="3">
    <location>
        <begin position="441"/>
        <end position="482"/>
    </location>
</feature>
<evidence type="ECO:0000256" key="1">
    <source>
        <dbReference type="SAM" id="Coils"/>
    </source>
</evidence>
<accession>A0A7N0TJ09</accession>
<evidence type="ECO:0000256" key="2">
    <source>
        <dbReference type="SAM" id="MobiDB-lite"/>
    </source>
</evidence>
<evidence type="ECO:0000313" key="5">
    <source>
        <dbReference type="Proteomes" id="UP000594263"/>
    </source>
</evidence>
<dbReference type="Proteomes" id="UP000594263">
    <property type="component" value="Unplaced"/>
</dbReference>
<name>A0A7N0TJ09_KALFE</name>
<feature type="compositionally biased region" description="Low complexity" evidence="2">
    <location>
        <begin position="47"/>
        <end position="61"/>
    </location>
</feature>
<dbReference type="Pfam" id="PF07223">
    <property type="entry name" value="DUF1421"/>
    <property type="match status" value="1"/>
</dbReference>
<sequence>MARLGKRSGFADSDEEEEDGYGGGELMNPEEEEEILSSYGISRRSRSTTSRAASAVASDSVHLPEPEVDPTKLKYGNNRLIPIINHKMDEHVGKMLHVVESLSLRLSEMDSKSSQLETSVDQLNGSLKWQHERTHEKLRQLEGILKEVQGAVKDLKDKYEIAETQIELTRLQISKTHLPHQRTGTMLTKVVKPTSTIISHQPNQQVVTVDVTHPSHHGVDHNHSPWPSYNSPLPPASTQTHIQQPSYSNLIPPQTTPYCQPLPHLEQKHGEYIMPLSQEIQPTFPGPIVPYDLAPNLAHSTQKSFHLHPVVSQQHTSFGKFAGELEAQPQNYYCEPLSRFSGPSQRAYGSDVGRPNSDPCNEPFSEKGHCADNQPYQYVPTTKDDSGHYPSTERSRSNFMQFPVTEVSELSLPHALPMASFIDEEPNASSHGNQVLADEANVIDKVTAMGFRRDIVKVIVKKLKENGKPIDLNGVLDKLMNSE</sequence>
<dbReference type="PANTHER" id="PTHR31805">
    <property type="entry name" value="RECEPTOR-LIKE KINASE, PUTATIVE (DUF1421)-RELATED"/>
    <property type="match status" value="1"/>
</dbReference>
<protein>
    <recommendedName>
        <fullName evidence="3">DUF1421 domain-containing protein</fullName>
    </recommendedName>
</protein>
<dbReference type="Gramene" id="Kaladp0039s0103.1.v1.1">
    <property type="protein sequence ID" value="Kaladp0039s0103.1.v1.1"/>
    <property type="gene ID" value="Kaladp0039s0103.v1.1"/>
</dbReference>
<feature type="region of interest" description="Disordered" evidence="2">
    <location>
        <begin position="344"/>
        <end position="396"/>
    </location>
</feature>
<feature type="compositionally biased region" description="Basic and acidic residues" evidence="2">
    <location>
        <begin position="382"/>
        <end position="396"/>
    </location>
</feature>
<dbReference type="InterPro" id="IPR010820">
    <property type="entry name" value="DUF1421"/>
</dbReference>
<keyword evidence="1" id="KW-0175">Coiled coil</keyword>
<reference evidence="4" key="1">
    <citation type="submission" date="2021-01" db="UniProtKB">
        <authorList>
            <consortium name="EnsemblPlants"/>
        </authorList>
    </citation>
    <scope>IDENTIFICATION</scope>
</reference>
<evidence type="ECO:0000313" key="4">
    <source>
        <dbReference type="EnsemblPlants" id="Kaladp0039s0103.1.v1.1"/>
    </source>
</evidence>
<feature type="region of interest" description="Disordered" evidence="2">
    <location>
        <begin position="1"/>
        <end position="70"/>
    </location>
</feature>
<proteinExistence type="predicted"/>